<dbReference type="Pfam" id="PF00990">
    <property type="entry name" value="GGDEF"/>
    <property type="match status" value="1"/>
</dbReference>
<dbReference type="Proteomes" id="UP000235659">
    <property type="component" value="Unassembled WGS sequence"/>
</dbReference>
<evidence type="ECO:0000256" key="1">
    <source>
        <dbReference type="ARBA" id="ARBA00012528"/>
    </source>
</evidence>
<keyword evidence="3" id="KW-0812">Transmembrane</keyword>
<feature type="domain" description="GGDEF" evidence="4">
    <location>
        <begin position="251"/>
        <end position="382"/>
    </location>
</feature>
<reference evidence="5 8" key="2">
    <citation type="submission" date="2020-04" db="EMBL/GenBank/DDBJ databases">
        <authorList>
            <person name="De Canck E."/>
        </authorList>
    </citation>
    <scope>NUCLEOTIDE SEQUENCE [LARGE SCALE GENOMIC DNA]</scope>
    <source>
        <strain evidence="5 8">LMG 27174</strain>
    </source>
</reference>
<dbReference type="InterPro" id="IPR029787">
    <property type="entry name" value="Nucleotide_cyclase"/>
</dbReference>
<dbReference type="PANTHER" id="PTHR45138:SF9">
    <property type="entry name" value="DIGUANYLATE CYCLASE DGCM-RELATED"/>
    <property type="match status" value="1"/>
</dbReference>
<dbReference type="InterPro" id="IPR043128">
    <property type="entry name" value="Rev_trsase/Diguanyl_cyclase"/>
</dbReference>
<evidence type="ECO:0000313" key="6">
    <source>
        <dbReference type="EMBL" id="PMS26912.1"/>
    </source>
</evidence>
<dbReference type="EMBL" id="PNXY01000022">
    <property type="protein sequence ID" value="PMS26912.1"/>
    <property type="molecule type" value="Genomic_DNA"/>
</dbReference>
<dbReference type="CDD" id="cd01949">
    <property type="entry name" value="GGDEF"/>
    <property type="match status" value="1"/>
</dbReference>
<organism evidence="5 8">
    <name type="scientific">Paraburkholderia rhynchosiae</name>
    <dbReference type="NCBI Taxonomy" id="487049"/>
    <lineage>
        <taxon>Bacteria</taxon>
        <taxon>Pseudomonadati</taxon>
        <taxon>Pseudomonadota</taxon>
        <taxon>Betaproteobacteria</taxon>
        <taxon>Burkholderiales</taxon>
        <taxon>Burkholderiaceae</taxon>
        <taxon>Paraburkholderia</taxon>
    </lineage>
</organism>
<feature type="transmembrane region" description="Helical" evidence="3">
    <location>
        <begin position="37"/>
        <end position="55"/>
    </location>
</feature>
<dbReference type="EMBL" id="CADIJZ010000024">
    <property type="protein sequence ID" value="CAB3726888.1"/>
    <property type="molecule type" value="Genomic_DNA"/>
</dbReference>
<dbReference type="RefSeq" id="WP_102634921.1">
    <property type="nucleotide sequence ID" value="NZ_CADIJZ010000024.1"/>
</dbReference>
<dbReference type="Proteomes" id="UP000494205">
    <property type="component" value="Unassembled WGS sequence"/>
</dbReference>
<dbReference type="OrthoDB" id="9813903at2"/>
<sequence length="397" mass="42596">MSSSLALLATVFVSCLSSAAVLGYLARYRVAGLRRWLAAHCLFAAASGVLFLAHARPSTGAMLASCMFVLAGAWLMLQGCRAFVSKPPSKNYEHVALGLCVCAVVYWTWLSPDVSARAAIMSFALAYARIAVGWTIWNSRVCDRRQYGHWLVFGAALVGGIVYFARGLLNAFFADPSMKWQHHQTPDLGFLGISILSLPILSIGLVMLANDRMMQQVEHLATFDDLTGALVRRAFMTRGEALLQTARAAHAELCVAIIDIDDFKTINDRHGHAAGDRVLAGFGAEVHQHIRRGDVFGRLGGEEFAILFPHTSAADAAEIVGEMLAAVTCPSPAGSGKLAYAFSAGINECALAQSLGDALAGADTMLYRAKRAGKCRIELARTERVRHTASDLAGSAH</sequence>
<dbReference type="InterPro" id="IPR000160">
    <property type="entry name" value="GGDEF_dom"/>
</dbReference>
<dbReference type="PROSITE" id="PS50887">
    <property type="entry name" value="GGDEF"/>
    <property type="match status" value="1"/>
</dbReference>
<feature type="transmembrane region" description="Helical" evidence="3">
    <location>
        <begin position="149"/>
        <end position="169"/>
    </location>
</feature>
<dbReference type="GO" id="GO:0005886">
    <property type="term" value="C:plasma membrane"/>
    <property type="evidence" value="ECO:0007669"/>
    <property type="project" value="TreeGrafter"/>
</dbReference>
<dbReference type="AlphaFoldDB" id="A0A2N7WBX0"/>
<dbReference type="NCBIfam" id="TIGR00254">
    <property type="entry name" value="GGDEF"/>
    <property type="match status" value="1"/>
</dbReference>
<proteinExistence type="predicted"/>
<dbReference type="PANTHER" id="PTHR45138">
    <property type="entry name" value="REGULATORY COMPONENTS OF SENSORY TRANSDUCTION SYSTEM"/>
    <property type="match status" value="1"/>
</dbReference>
<dbReference type="Gene3D" id="3.30.70.270">
    <property type="match status" value="1"/>
</dbReference>
<evidence type="ECO:0000259" key="4">
    <source>
        <dbReference type="PROSITE" id="PS50887"/>
    </source>
</evidence>
<feature type="transmembrane region" description="Helical" evidence="3">
    <location>
        <begin position="189"/>
        <end position="209"/>
    </location>
</feature>
<feature type="transmembrane region" description="Helical" evidence="3">
    <location>
        <begin position="116"/>
        <end position="137"/>
    </location>
</feature>
<evidence type="ECO:0000256" key="3">
    <source>
        <dbReference type="SAM" id="Phobius"/>
    </source>
</evidence>
<evidence type="ECO:0000256" key="2">
    <source>
        <dbReference type="ARBA" id="ARBA00034247"/>
    </source>
</evidence>
<dbReference type="GO" id="GO:0043709">
    <property type="term" value="P:cell adhesion involved in single-species biofilm formation"/>
    <property type="evidence" value="ECO:0007669"/>
    <property type="project" value="TreeGrafter"/>
</dbReference>
<accession>A0A2N7WBX0</accession>
<keyword evidence="3" id="KW-1133">Transmembrane helix</keyword>
<dbReference type="EC" id="2.7.7.65" evidence="1"/>
<keyword evidence="3" id="KW-0472">Membrane</keyword>
<evidence type="ECO:0000313" key="7">
    <source>
        <dbReference type="Proteomes" id="UP000235659"/>
    </source>
</evidence>
<name>A0A2N7WBX0_9BURK</name>
<dbReference type="SUPFAM" id="SSF55073">
    <property type="entry name" value="Nucleotide cyclase"/>
    <property type="match status" value="1"/>
</dbReference>
<evidence type="ECO:0000313" key="8">
    <source>
        <dbReference type="Proteomes" id="UP000494205"/>
    </source>
</evidence>
<feature type="transmembrane region" description="Helical" evidence="3">
    <location>
        <begin position="6"/>
        <end position="25"/>
    </location>
</feature>
<protein>
    <recommendedName>
        <fullName evidence="1">diguanylate cyclase</fullName>
        <ecNumber evidence="1">2.7.7.65</ecNumber>
    </recommendedName>
</protein>
<feature type="transmembrane region" description="Helical" evidence="3">
    <location>
        <begin position="92"/>
        <end position="110"/>
    </location>
</feature>
<feature type="transmembrane region" description="Helical" evidence="3">
    <location>
        <begin position="61"/>
        <end position="80"/>
    </location>
</feature>
<dbReference type="SMART" id="SM00267">
    <property type="entry name" value="GGDEF"/>
    <property type="match status" value="1"/>
</dbReference>
<dbReference type="InterPro" id="IPR050469">
    <property type="entry name" value="Diguanylate_Cyclase"/>
</dbReference>
<dbReference type="GO" id="GO:0052621">
    <property type="term" value="F:diguanylate cyclase activity"/>
    <property type="evidence" value="ECO:0007669"/>
    <property type="project" value="UniProtKB-EC"/>
</dbReference>
<evidence type="ECO:0000313" key="5">
    <source>
        <dbReference type="EMBL" id="CAB3726888.1"/>
    </source>
</evidence>
<dbReference type="GO" id="GO:1902201">
    <property type="term" value="P:negative regulation of bacterial-type flagellum-dependent cell motility"/>
    <property type="evidence" value="ECO:0007669"/>
    <property type="project" value="TreeGrafter"/>
</dbReference>
<gene>
    <name evidence="6" type="ORF">C0Z16_25930</name>
    <name evidence="5" type="ORF">LMG27174_05445</name>
</gene>
<keyword evidence="7" id="KW-1185">Reference proteome</keyword>
<reference evidence="6 7" key="1">
    <citation type="submission" date="2018-01" db="EMBL/GenBank/DDBJ databases">
        <title>Whole genome analyses suggest that Burkholderia sensu lato contains two further novel genera in the rhizoxinica-symbiotica group Mycetohabitans gen. nov., and Trinickia gen. nov.: implications for the evolution of diazotrophy and nodulation in the Burkholderiaceae.</title>
        <authorList>
            <person name="Estrada-de los Santos P."/>
            <person name="Palmer M."/>
            <person name="Chavez-Ramirez B."/>
            <person name="Beukes C."/>
            <person name="Steenkamp E.T."/>
            <person name="Hirsch A.M."/>
            <person name="Manyaka P."/>
            <person name="Maluk M."/>
            <person name="Lafos M."/>
            <person name="Crook M."/>
            <person name="Gross E."/>
            <person name="Simon M.F."/>
            <person name="Bueno dos Reis Junior F."/>
            <person name="Poole P.S."/>
            <person name="Venter S.N."/>
            <person name="James E.K."/>
        </authorList>
    </citation>
    <scope>NUCLEOTIDE SEQUENCE [LARGE SCALE GENOMIC DNA]</scope>
    <source>
        <strain evidence="6 7">WSM 3937</strain>
    </source>
</reference>
<comment type="catalytic activity">
    <reaction evidence="2">
        <text>2 GTP = 3',3'-c-di-GMP + 2 diphosphate</text>
        <dbReference type="Rhea" id="RHEA:24898"/>
        <dbReference type="ChEBI" id="CHEBI:33019"/>
        <dbReference type="ChEBI" id="CHEBI:37565"/>
        <dbReference type="ChEBI" id="CHEBI:58805"/>
        <dbReference type="EC" id="2.7.7.65"/>
    </reaction>
</comment>